<dbReference type="GO" id="GO:0006355">
    <property type="term" value="P:regulation of DNA-templated transcription"/>
    <property type="evidence" value="ECO:0007669"/>
    <property type="project" value="InterPro"/>
</dbReference>
<feature type="compositionally biased region" description="Basic and acidic residues" evidence="9">
    <location>
        <begin position="41"/>
        <end position="60"/>
    </location>
</feature>
<keyword evidence="7" id="KW-0539">Nucleus</keyword>
<dbReference type="PANTHER" id="PTHR13808">
    <property type="entry name" value="CBP/P300-RELATED"/>
    <property type="match status" value="1"/>
</dbReference>
<dbReference type="GO" id="GO:0004402">
    <property type="term" value="F:histone acetyltransferase activity"/>
    <property type="evidence" value="ECO:0007669"/>
    <property type="project" value="InterPro"/>
</dbReference>
<evidence type="ECO:0000259" key="10">
    <source>
        <dbReference type="PROSITE" id="PS51727"/>
    </source>
</evidence>
<reference evidence="11 12" key="1">
    <citation type="submission" date="2022-04" db="EMBL/GenBank/DDBJ databases">
        <title>Chromosome-level reference genomes for two strains of Caenorhabditis briggsae: an improved platform for comparative genomics.</title>
        <authorList>
            <person name="Stevens L."/>
            <person name="Andersen E."/>
        </authorList>
    </citation>
    <scope>NUCLEOTIDE SEQUENCE [LARGE SCALE GENOMIC DNA]</scope>
    <source>
        <strain evidence="11">VX34</strain>
        <tissue evidence="11">Whole-organism</tissue>
    </source>
</reference>
<evidence type="ECO:0000256" key="8">
    <source>
        <dbReference type="ARBA" id="ARBA00048017"/>
    </source>
</evidence>
<evidence type="ECO:0000256" key="7">
    <source>
        <dbReference type="ARBA" id="ARBA00023242"/>
    </source>
</evidence>
<dbReference type="Gene3D" id="3.30.40.10">
    <property type="entry name" value="Zinc/RING finger domain, C3HC4 (zinc finger)"/>
    <property type="match status" value="1"/>
</dbReference>
<evidence type="ECO:0000256" key="6">
    <source>
        <dbReference type="ARBA" id="ARBA00023163"/>
    </source>
</evidence>
<dbReference type="GO" id="GO:0005634">
    <property type="term" value="C:nucleus"/>
    <property type="evidence" value="ECO:0007669"/>
    <property type="project" value="UniProtKB-SubCell"/>
</dbReference>
<organism evidence="11 12">
    <name type="scientific">Caenorhabditis briggsae</name>
    <dbReference type="NCBI Taxonomy" id="6238"/>
    <lineage>
        <taxon>Eukaryota</taxon>
        <taxon>Metazoa</taxon>
        <taxon>Ecdysozoa</taxon>
        <taxon>Nematoda</taxon>
        <taxon>Chromadorea</taxon>
        <taxon>Rhabditida</taxon>
        <taxon>Rhabditina</taxon>
        <taxon>Rhabditomorpha</taxon>
        <taxon>Rhabditoidea</taxon>
        <taxon>Rhabditidae</taxon>
        <taxon>Peloderinae</taxon>
        <taxon>Caenorhabditis</taxon>
    </lineage>
</organism>
<keyword evidence="3" id="KW-0808">Transferase</keyword>
<feature type="domain" description="CBP/p300-type HAT" evidence="10">
    <location>
        <begin position="206"/>
        <end position="520"/>
    </location>
</feature>
<protein>
    <recommendedName>
        <fullName evidence="2">histone acetyltransferase</fullName>
        <ecNumber evidence="2">2.3.1.48</ecNumber>
    </recommendedName>
</protein>
<dbReference type="PANTHER" id="PTHR13808:SF1">
    <property type="entry name" value="HISTONE ACETYLTRANSFERASE"/>
    <property type="match status" value="1"/>
</dbReference>
<dbReference type="EMBL" id="CP092625">
    <property type="protein sequence ID" value="UMM42007.1"/>
    <property type="molecule type" value="Genomic_DNA"/>
</dbReference>
<dbReference type="PROSITE" id="PS51727">
    <property type="entry name" value="CBP_P300_HAT"/>
    <property type="match status" value="1"/>
</dbReference>
<evidence type="ECO:0000256" key="9">
    <source>
        <dbReference type="SAM" id="MobiDB-lite"/>
    </source>
</evidence>
<evidence type="ECO:0000256" key="3">
    <source>
        <dbReference type="ARBA" id="ARBA00022679"/>
    </source>
</evidence>
<dbReference type="InterPro" id="IPR031162">
    <property type="entry name" value="CBP_P300_HAT"/>
</dbReference>
<dbReference type="SMART" id="SM01250">
    <property type="entry name" value="KAT11"/>
    <property type="match status" value="1"/>
</dbReference>
<proteinExistence type="predicted"/>
<sequence length="520" mass="61228">MMSPVTDVLASPVMKLNGSSKHAKYGKVQNQESPSTCSSDTENRTGSFEDTRKNKKKDNTKSIQKLKKRSYKRLEKEESQDNQSQSLKRAKRSKPAFICCSENIDLSYSSSNLLCNSGFQDCRIHPDDHFWIPHRQNGEFQEGICDVCFDGIEIKEGWRKKKNTNEKMEEVFKCRGCSGLWHQCCSFFYGEPEEFMCRNCAPESYKLFLDTSGSSPDSDFIEERINGFLENALERNQKFQKISVRTYFNPEDYAKTEDLAPSSWEEKFIRKYGNVVKYGSRAIHVFQQQDGVDQIFFSIFASEYRDPVRDGKSWLVIDCLDSIKLFQPASLRTQIYRELILSYFHLARSMELQNSFLWADPPLHGDDYVFNIKPANQKTPKKMKLQNWYIKMMEKGKSDGIIKEFRSFAEEKELKQFKKPTYIPIFQKSLWPPLMCAYDVEGKELWESMSVEWKIRGSDYWFIEFNESEKSEQLEEMCQERLHQILLRKEEMQYHCFKNNWQFNNPRRARFASVGLINLM</sequence>
<dbReference type="EC" id="2.3.1.48" evidence="2"/>
<keyword evidence="5" id="KW-0805">Transcription regulation</keyword>
<dbReference type="InterPro" id="IPR013178">
    <property type="entry name" value="Histone_AcTrfase_Rtt109/CBP"/>
</dbReference>
<dbReference type="Proteomes" id="UP000829354">
    <property type="component" value="Chromosome X"/>
</dbReference>
<comment type="catalytic activity">
    <reaction evidence="8">
        <text>L-lysyl-[protein] + acetyl-CoA = N(6)-acetyl-L-lysyl-[protein] + CoA + H(+)</text>
        <dbReference type="Rhea" id="RHEA:45948"/>
        <dbReference type="Rhea" id="RHEA-COMP:9752"/>
        <dbReference type="Rhea" id="RHEA-COMP:10731"/>
        <dbReference type="ChEBI" id="CHEBI:15378"/>
        <dbReference type="ChEBI" id="CHEBI:29969"/>
        <dbReference type="ChEBI" id="CHEBI:57287"/>
        <dbReference type="ChEBI" id="CHEBI:57288"/>
        <dbReference type="ChEBI" id="CHEBI:61930"/>
        <dbReference type="EC" id="2.3.1.48"/>
    </reaction>
</comment>
<evidence type="ECO:0000313" key="11">
    <source>
        <dbReference type="EMBL" id="UMM42007.1"/>
    </source>
</evidence>
<name>A0AAE9FB56_CAEBR</name>
<evidence type="ECO:0000256" key="4">
    <source>
        <dbReference type="ARBA" id="ARBA00022853"/>
    </source>
</evidence>
<feature type="region of interest" description="Disordered" evidence="9">
    <location>
        <begin position="16"/>
        <end position="89"/>
    </location>
</feature>
<gene>
    <name evidence="11" type="ORF">L5515_018010</name>
</gene>
<feature type="compositionally biased region" description="Basic residues" evidence="9">
    <location>
        <begin position="61"/>
        <end position="71"/>
    </location>
</feature>
<dbReference type="InterPro" id="IPR013083">
    <property type="entry name" value="Znf_RING/FYVE/PHD"/>
</dbReference>
<evidence type="ECO:0000256" key="5">
    <source>
        <dbReference type="ARBA" id="ARBA00023015"/>
    </source>
</evidence>
<feature type="compositionally biased region" description="Polar residues" evidence="9">
    <location>
        <begin position="28"/>
        <end position="40"/>
    </location>
</feature>
<comment type="subcellular location">
    <subcellularLocation>
        <location evidence="1">Nucleus</location>
    </subcellularLocation>
</comment>
<dbReference type="AlphaFoldDB" id="A0AAE9FB56"/>
<accession>A0AAE9FB56</accession>
<evidence type="ECO:0000313" key="12">
    <source>
        <dbReference type="Proteomes" id="UP000829354"/>
    </source>
</evidence>
<evidence type="ECO:0000256" key="2">
    <source>
        <dbReference type="ARBA" id="ARBA00013184"/>
    </source>
</evidence>
<keyword evidence="6" id="KW-0804">Transcription</keyword>
<evidence type="ECO:0000256" key="1">
    <source>
        <dbReference type="ARBA" id="ARBA00004123"/>
    </source>
</evidence>
<keyword evidence="12" id="KW-1185">Reference proteome</keyword>
<keyword evidence="4" id="KW-0156">Chromatin regulator</keyword>
<dbReference type="Pfam" id="PF08214">
    <property type="entry name" value="HAT_KAT11"/>
    <property type="match status" value="1"/>
</dbReference>